<keyword evidence="5" id="KW-1185">Reference proteome</keyword>
<name>A0A4R6RSM9_9MICO</name>
<dbReference type="GO" id="GO:0000166">
    <property type="term" value="F:nucleotide binding"/>
    <property type="evidence" value="ECO:0007669"/>
    <property type="project" value="InterPro"/>
</dbReference>
<comment type="caution">
    <text evidence="4">The sequence shown here is derived from an EMBL/GenBank/DDBJ whole genome shotgun (WGS) entry which is preliminary data.</text>
</comment>
<dbReference type="Gene3D" id="3.40.50.720">
    <property type="entry name" value="NAD(P)-binding Rossmann-like Domain"/>
    <property type="match status" value="1"/>
</dbReference>
<feature type="domain" description="Gfo/Idh/MocA-like oxidoreductase N-terminal" evidence="2">
    <location>
        <begin position="5"/>
        <end position="120"/>
    </location>
</feature>
<dbReference type="InterPro" id="IPR036291">
    <property type="entry name" value="NAD(P)-bd_dom_sf"/>
</dbReference>
<feature type="domain" description="GFO/IDH/MocA-like oxidoreductase" evidence="3">
    <location>
        <begin position="150"/>
        <end position="229"/>
    </location>
</feature>
<evidence type="ECO:0000259" key="2">
    <source>
        <dbReference type="Pfam" id="PF01408"/>
    </source>
</evidence>
<dbReference type="PANTHER" id="PTHR43377">
    <property type="entry name" value="BILIVERDIN REDUCTASE A"/>
    <property type="match status" value="1"/>
</dbReference>
<dbReference type="RefSeq" id="WP_133617696.1">
    <property type="nucleotide sequence ID" value="NZ_CP080492.1"/>
</dbReference>
<dbReference type="InterPro" id="IPR055170">
    <property type="entry name" value="GFO_IDH_MocA-like_dom"/>
</dbReference>
<gene>
    <name evidence="4" type="ORF">EDF62_3159</name>
</gene>
<evidence type="ECO:0000313" key="5">
    <source>
        <dbReference type="Proteomes" id="UP000295601"/>
    </source>
</evidence>
<evidence type="ECO:0000259" key="3">
    <source>
        <dbReference type="Pfam" id="PF22725"/>
    </source>
</evidence>
<dbReference type="Pfam" id="PF01408">
    <property type="entry name" value="GFO_IDH_MocA"/>
    <property type="match status" value="1"/>
</dbReference>
<evidence type="ECO:0000256" key="1">
    <source>
        <dbReference type="ARBA" id="ARBA00023027"/>
    </source>
</evidence>
<dbReference type="Gene3D" id="3.30.360.10">
    <property type="entry name" value="Dihydrodipicolinate Reductase, domain 2"/>
    <property type="match status" value="1"/>
</dbReference>
<proteinExistence type="predicted"/>
<dbReference type="EMBL" id="SNYA01000008">
    <property type="protein sequence ID" value="TDP89861.1"/>
    <property type="molecule type" value="Genomic_DNA"/>
</dbReference>
<dbReference type="OrthoDB" id="179913at2"/>
<dbReference type="PANTHER" id="PTHR43377:SF1">
    <property type="entry name" value="BILIVERDIN REDUCTASE A"/>
    <property type="match status" value="1"/>
</dbReference>
<dbReference type="InterPro" id="IPR051450">
    <property type="entry name" value="Gfo/Idh/MocA_Oxidoreductases"/>
</dbReference>
<keyword evidence="1" id="KW-0520">NAD</keyword>
<dbReference type="SUPFAM" id="SSF55347">
    <property type="entry name" value="Glyceraldehyde-3-phosphate dehydrogenase-like, C-terminal domain"/>
    <property type="match status" value="1"/>
</dbReference>
<dbReference type="AlphaFoldDB" id="A0A4R6RSM9"/>
<sequence length="318" mass="34752">MANPNIVLFGAGTMGRNHARIISASARANLVGIVDPFEQNGRAATDLYGGDWFPAAEEALKHADAVVVAASTEYHYDIARQILDAGIPVLIEKPICPSLEQTEEILTIAEQRGVPVQCGFLERYNAGVIAAESLIEDPVYVRAERHSPYWARIKTGVAWDMLVHDADLVSRLFGSVSPSTVSAELGYFHPESQPGAEDVIDMTLRFPNNGIASASASRIGQRKVRRLTIQSLTSMVEVDLLLRSVTKYRHANIESTDGRAGFKQMTEMEVPEVSGLEPLAAQFEHFVDLVQGTVDMDEERRSILPAHRIIASALSSEA</sequence>
<dbReference type="Proteomes" id="UP000295601">
    <property type="component" value="Unassembled WGS sequence"/>
</dbReference>
<dbReference type="InterPro" id="IPR000683">
    <property type="entry name" value="Gfo/Idh/MocA-like_OxRdtase_N"/>
</dbReference>
<organism evidence="4 5">
    <name type="scientific">Leucobacter luti</name>
    <dbReference type="NCBI Taxonomy" id="340320"/>
    <lineage>
        <taxon>Bacteria</taxon>
        <taxon>Bacillati</taxon>
        <taxon>Actinomycetota</taxon>
        <taxon>Actinomycetes</taxon>
        <taxon>Micrococcales</taxon>
        <taxon>Microbacteriaceae</taxon>
        <taxon>Leucobacter</taxon>
    </lineage>
</organism>
<protein>
    <submittedName>
        <fullName evidence="4">Putative dehydrogenase</fullName>
    </submittedName>
</protein>
<reference evidence="4 5" key="1">
    <citation type="submission" date="2019-03" db="EMBL/GenBank/DDBJ databases">
        <title>Genomic analyses of the natural microbiome of Caenorhabditis elegans.</title>
        <authorList>
            <person name="Samuel B."/>
        </authorList>
    </citation>
    <scope>NUCLEOTIDE SEQUENCE [LARGE SCALE GENOMIC DNA]</scope>
    <source>
        <strain evidence="4 5">JUb18</strain>
    </source>
</reference>
<accession>A0A4R6RSM9</accession>
<dbReference type="SUPFAM" id="SSF51735">
    <property type="entry name" value="NAD(P)-binding Rossmann-fold domains"/>
    <property type="match status" value="1"/>
</dbReference>
<evidence type="ECO:0000313" key="4">
    <source>
        <dbReference type="EMBL" id="TDP89861.1"/>
    </source>
</evidence>
<dbReference type="Pfam" id="PF22725">
    <property type="entry name" value="GFO_IDH_MocA_C3"/>
    <property type="match status" value="1"/>
</dbReference>